<dbReference type="Proteomes" id="UP000095300">
    <property type="component" value="Unassembled WGS sequence"/>
</dbReference>
<evidence type="ECO:0000313" key="1">
    <source>
        <dbReference type="EnsemblMetazoa" id="SCAU002220-PA"/>
    </source>
</evidence>
<protein>
    <recommendedName>
        <fullName evidence="3">Enhancer of split m4 protein</fullName>
    </recommendedName>
</protein>
<evidence type="ECO:0000313" key="2">
    <source>
        <dbReference type="Proteomes" id="UP000095300"/>
    </source>
</evidence>
<reference evidence="1" key="1">
    <citation type="submission" date="2020-05" db="UniProtKB">
        <authorList>
            <consortium name="EnsemblMetazoa"/>
        </authorList>
    </citation>
    <scope>IDENTIFICATION</scope>
    <source>
        <strain evidence="1">USDA</strain>
    </source>
</reference>
<dbReference type="PANTHER" id="PTHR12254:SF0">
    <property type="entry name" value="BARBU-RELATED"/>
    <property type="match status" value="1"/>
</dbReference>
<dbReference type="Pfam" id="PF15952">
    <property type="entry name" value="ESM4"/>
    <property type="match status" value="1"/>
</dbReference>
<evidence type="ECO:0008006" key="3">
    <source>
        <dbReference type="Google" id="ProtNLM"/>
    </source>
</evidence>
<sequence>MCVEISNQEFNKMNNTTTSNKNNISYSIKKLLKQLFKQQKSTKLDTTLKANESLDSNNNDTSKLECESLADSISKDVLDSSTNELEDFGYSSDHHSALEIEFMENSSLHQQSCDMEDFDFSYVSTTVPVHFLRSEHGTFFWTSNCDIPADNDLAQPMSCSTNNQIASRQCCWSKV</sequence>
<proteinExistence type="predicted"/>
<gene>
    <name evidence="1" type="primary">106083129</name>
</gene>
<dbReference type="VEuPathDB" id="VectorBase:SCAU002220"/>
<dbReference type="PANTHER" id="PTHR12254">
    <property type="entry name" value="ENHANCER OF SPLIT MALPHA PROTEIN"/>
    <property type="match status" value="1"/>
</dbReference>
<name>A0A1I8NUS7_STOCA</name>
<dbReference type="GO" id="GO:0007219">
    <property type="term" value="P:Notch signaling pathway"/>
    <property type="evidence" value="ECO:0007669"/>
    <property type="project" value="InterPro"/>
</dbReference>
<organism evidence="1 2">
    <name type="scientific">Stomoxys calcitrans</name>
    <name type="common">Stable fly</name>
    <name type="synonym">Conops calcitrans</name>
    <dbReference type="NCBI Taxonomy" id="35570"/>
    <lineage>
        <taxon>Eukaryota</taxon>
        <taxon>Metazoa</taxon>
        <taxon>Ecdysozoa</taxon>
        <taxon>Arthropoda</taxon>
        <taxon>Hexapoda</taxon>
        <taxon>Insecta</taxon>
        <taxon>Pterygota</taxon>
        <taxon>Neoptera</taxon>
        <taxon>Endopterygota</taxon>
        <taxon>Diptera</taxon>
        <taxon>Brachycera</taxon>
        <taxon>Muscomorpha</taxon>
        <taxon>Muscoidea</taxon>
        <taxon>Muscidae</taxon>
        <taxon>Stomoxys</taxon>
    </lineage>
</organism>
<keyword evidence="2" id="KW-1185">Reference proteome</keyword>
<dbReference type="InterPro" id="IPR029686">
    <property type="entry name" value="Malpha/m4/m2"/>
</dbReference>
<dbReference type="GO" id="GO:0007423">
    <property type="term" value="P:sensory organ development"/>
    <property type="evidence" value="ECO:0007669"/>
    <property type="project" value="InterPro"/>
</dbReference>
<dbReference type="AlphaFoldDB" id="A0A1I8NUS7"/>
<accession>A0A1I8NUS7</accession>
<dbReference type="EnsemblMetazoa" id="SCAU002220-RA">
    <property type="protein sequence ID" value="SCAU002220-PA"/>
    <property type="gene ID" value="SCAU002220"/>
</dbReference>